<comment type="caution">
    <text evidence="2">The sequence shown here is derived from an EMBL/GenBank/DDBJ whole genome shotgun (WGS) entry which is preliminary data.</text>
</comment>
<protein>
    <submittedName>
        <fullName evidence="2">Uncharacterized protein</fullName>
    </submittedName>
</protein>
<accession>A0A3L8DR06</accession>
<dbReference type="AlphaFoldDB" id="A0A3L8DR06"/>
<feature type="compositionally biased region" description="Pro residues" evidence="1">
    <location>
        <begin position="123"/>
        <end position="145"/>
    </location>
</feature>
<evidence type="ECO:0000256" key="1">
    <source>
        <dbReference type="SAM" id="MobiDB-lite"/>
    </source>
</evidence>
<feature type="region of interest" description="Disordered" evidence="1">
    <location>
        <begin position="104"/>
        <end position="182"/>
    </location>
</feature>
<dbReference type="Proteomes" id="UP000279307">
    <property type="component" value="Chromosome 5"/>
</dbReference>
<proteinExistence type="predicted"/>
<name>A0A3L8DR06_OOCBI</name>
<sequence>MSRREHNQARATASQAVRPEYSPSKEATTRPPTSRPRYPRSRQDQLCAALETTPPPSRPRIRPSRPASTPVPAPTHRAPLTPAQFRAEMEALFGDVIDIQADLGVIEGSNPPAAASPNDTGPTNPPRPTENPPPPPNQAPPPPPTDQQNRPPRRPRFRTRSPTASVQDSDIGTGIPRPARHS</sequence>
<dbReference type="EMBL" id="QOIP01000005">
    <property type="protein sequence ID" value="RLU22837.1"/>
    <property type="molecule type" value="Genomic_DNA"/>
</dbReference>
<reference evidence="2" key="1">
    <citation type="journal article" date="2018" name="Genome Res.">
        <title>The genomic architecture and molecular evolution of ant odorant receptors.</title>
        <authorList>
            <person name="McKenzie S.K."/>
            <person name="Kronauer D.J.C."/>
        </authorList>
    </citation>
    <scope>NUCLEOTIDE SEQUENCE [LARGE SCALE GENOMIC DNA]</scope>
    <source>
        <strain evidence="2">Clonal line C1</strain>
    </source>
</reference>
<organism evidence="2">
    <name type="scientific">Ooceraea biroi</name>
    <name type="common">Clonal raider ant</name>
    <name type="synonym">Cerapachys biroi</name>
    <dbReference type="NCBI Taxonomy" id="2015173"/>
    <lineage>
        <taxon>Eukaryota</taxon>
        <taxon>Metazoa</taxon>
        <taxon>Ecdysozoa</taxon>
        <taxon>Arthropoda</taxon>
        <taxon>Hexapoda</taxon>
        <taxon>Insecta</taxon>
        <taxon>Pterygota</taxon>
        <taxon>Neoptera</taxon>
        <taxon>Endopterygota</taxon>
        <taxon>Hymenoptera</taxon>
        <taxon>Apocrita</taxon>
        <taxon>Aculeata</taxon>
        <taxon>Formicoidea</taxon>
        <taxon>Formicidae</taxon>
        <taxon>Dorylinae</taxon>
        <taxon>Ooceraea</taxon>
    </lineage>
</organism>
<evidence type="ECO:0000313" key="2">
    <source>
        <dbReference type="EMBL" id="RLU22837.1"/>
    </source>
</evidence>
<gene>
    <name evidence="2" type="ORF">DMN91_005115</name>
</gene>
<feature type="region of interest" description="Disordered" evidence="1">
    <location>
        <begin position="1"/>
        <end position="83"/>
    </location>
</feature>
<reference evidence="2" key="2">
    <citation type="submission" date="2018-07" db="EMBL/GenBank/DDBJ databases">
        <authorList>
            <person name="Mckenzie S.K."/>
            <person name="Kronauer D.J.C."/>
        </authorList>
    </citation>
    <scope>NUCLEOTIDE SEQUENCE</scope>
    <source>
        <strain evidence="2">Clonal line C1</strain>
    </source>
</reference>